<evidence type="ECO:0000313" key="2">
    <source>
        <dbReference type="EMBL" id="KCZ64397.1"/>
    </source>
</evidence>
<dbReference type="AlphaFoldDB" id="A0A059EA68"/>
<dbReference type="STRING" id="1280948.HY36_13680"/>
<dbReference type="Pfam" id="PF20409">
    <property type="entry name" value="SnoaL_5"/>
    <property type="match status" value="1"/>
</dbReference>
<protein>
    <recommendedName>
        <fullName evidence="1">SnoaL-like domain-containing protein</fullName>
    </recommendedName>
</protein>
<feature type="domain" description="SnoaL-like" evidence="1">
    <location>
        <begin position="16"/>
        <end position="130"/>
    </location>
</feature>
<dbReference type="Gene3D" id="3.10.450.50">
    <property type="match status" value="1"/>
</dbReference>
<comment type="caution">
    <text evidence="2">The sequence shown here is derived from an EMBL/GenBank/DDBJ whole genome shotgun (WGS) entry which is preliminary data.</text>
</comment>
<sequence>MNEGGNIMFSEELTRVANSLADCCNSGREAEALDTLYASDCVSVEALAMGDGGRETAGLDGICGKHDWWYGAHEVHKVSAEGPFLFGDDQFSLVFDMDVTNKETGERIQMKEVGLYTVSGGKISREEFFYPLMG</sequence>
<accession>A0A059EA68</accession>
<reference evidence="2 3" key="1">
    <citation type="journal article" date="2014" name="Antonie Van Leeuwenhoek">
        <title>Hyphomonas beringensis sp. nov. and Hyphomonas chukchiensis sp. nov., isolated from surface seawater of the Bering Sea and Chukchi Sea.</title>
        <authorList>
            <person name="Li C."/>
            <person name="Lai Q."/>
            <person name="Li G."/>
            <person name="Dong C."/>
            <person name="Wang J."/>
            <person name="Liao Y."/>
            <person name="Shao Z."/>
        </authorList>
    </citation>
    <scope>NUCLEOTIDE SEQUENCE [LARGE SCALE GENOMIC DNA]</scope>
    <source>
        <strain evidence="2 3">22II1-22F38</strain>
    </source>
</reference>
<evidence type="ECO:0000259" key="1">
    <source>
        <dbReference type="Pfam" id="PF20409"/>
    </source>
</evidence>
<dbReference type="SUPFAM" id="SSF54427">
    <property type="entry name" value="NTF2-like"/>
    <property type="match status" value="1"/>
</dbReference>
<dbReference type="InterPro" id="IPR046860">
    <property type="entry name" value="SnoaL_5"/>
</dbReference>
<dbReference type="InterPro" id="IPR032710">
    <property type="entry name" value="NTF2-like_dom_sf"/>
</dbReference>
<organism evidence="2 3">
    <name type="scientific">Hyphomonas atlantica</name>
    <dbReference type="NCBI Taxonomy" id="1280948"/>
    <lineage>
        <taxon>Bacteria</taxon>
        <taxon>Pseudomonadati</taxon>
        <taxon>Pseudomonadota</taxon>
        <taxon>Alphaproteobacteria</taxon>
        <taxon>Hyphomonadales</taxon>
        <taxon>Hyphomonadaceae</taxon>
        <taxon>Hyphomonas</taxon>
    </lineage>
</organism>
<dbReference type="eggNOG" id="COG3631">
    <property type="taxonomic scope" value="Bacteria"/>
</dbReference>
<dbReference type="EMBL" id="AWFH01000004">
    <property type="protein sequence ID" value="KCZ64397.1"/>
    <property type="molecule type" value="Genomic_DNA"/>
</dbReference>
<evidence type="ECO:0000313" key="3">
    <source>
        <dbReference type="Proteomes" id="UP000024547"/>
    </source>
</evidence>
<name>A0A059EA68_9PROT</name>
<dbReference type="Proteomes" id="UP000024547">
    <property type="component" value="Unassembled WGS sequence"/>
</dbReference>
<dbReference type="PATRIC" id="fig|1280948.3.peg.976"/>
<proteinExistence type="predicted"/>
<gene>
    <name evidence="2" type="ORF">HY36_13680</name>
</gene>
<keyword evidence="3" id="KW-1185">Reference proteome</keyword>